<dbReference type="SMART" id="SM00091">
    <property type="entry name" value="PAS"/>
    <property type="match status" value="5"/>
</dbReference>
<dbReference type="Pfam" id="PF00563">
    <property type="entry name" value="EAL"/>
    <property type="match status" value="1"/>
</dbReference>
<accession>A0A1N7Q900</accession>
<dbReference type="Pfam" id="PF08447">
    <property type="entry name" value="PAS_3"/>
    <property type="match status" value="4"/>
</dbReference>
<dbReference type="PROSITE" id="PS50112">
    <property type="entry name" value="PAS"/>
    <property type="match status" value="2"/>
</dbReference>
<dbReference type="InterPro" id="IPR001610">
    <property type="entry name" value="PAC"/>
</dbReference>
<dbReference type="STRING" id="453582.SAMN05421580_11437"/>
<feature type="domain" description="GGDEF" evidence="4">
    <location>
        <begin position="840"/>
        <end position="973"/>
    </location>
</feature>
<dbReference type="Pfam" id="PF00990">
    <property type="entry name" value="GGDEF"/>
    <property type="match status" value="1"/>
</dbReference>
<dbReference type="Proteomes" id="UP000186221">
    <property type="component" value="Unassembled WGS sequence"/>
</dbReference>
<evidence type="ECO:0000259" key="4">
    <source>
        <dbReference type="PROSITE" id="PS50887"/>
    </source>
</evidence>
<evidence type="ECO:0000259" key="3">
    <source>
        <dbReference type="PROSITE" id="PS50883"/>
    </source>
</evidence>
<dbReference type="RefSeq" id="WP_076486253.1">
    <property type="nucleotide sequence ID" value="NZ_FTOG01000014.1"/>
</dbReference>
<keyword evidence="6" id="KW-1185">Reference proteome</keyword>
<dbReference type="SMART" id="SM00267">
    <property type="entry name" value="GGDEF"/>
    <property type="match status" value="1"/>
</dbReference>
<dbReference type="InterPro" id="IPR013655">
    <property type="entry name" value="PAS_fold_3"/>
</dbReference>
<feature type="domain" description="PAS" evidence="1">
    <location>
        <begin position="393"/>
        <end position="469"/>
    </location>
</feature>
<organism evidence="5 6">
    <name type="scientific">Rhodobacter aestuarii</name>
    <dbReference type="NCBI Taxonomy" id="453582"/>
    <lineage>
        <taxon>Bacteria</taxon>
        <taxon>Pseudomonadati</taxon>
        <taxon>Pseudomonadota</taxon>
        <taxon>Alphaproteobacteria</taxon>
        <taxon>Rhodobacterales</taxon>
        <taxon>Rhodobacter group</taxon>
        <taxon>Rhodobacter</taxon>
    </lineage>
</organism>
<feature type="domain" description="PAC" evidence="2">
    <location>
        <begin position="334"/>
        <end position="385"/>
    </location>
</feature>
<reference evidence="6" key="1">
    <citation type="submission" date="2017-01" db="EMBL/GenBank/DDBJ databases">
        <authorList>
            <person name="Varghese N."/>
            <person name="Submissions S."/>
        </authorList>
    </citation>
    <scope>NUCLEOTIDE SEQUENCE [LARGE SCALE GENOMIC DNA]</scope>
    <source>
        <strain evidence="6">DSM 19945</strain>
    </source>
</reference>
<dbReference type="SUPFAM" id="SSF141868">
    <property type="entry name" value="EAL domain-like"/>
    <property type="match status" value="1"/>
</dbReference>
<dbReference type="EMBL" id="FTOG01000014">
    <property type="protein sequence ID" value="SIT19311.1"/>
    <property type="molecule type" value="Genomic_DNA"/>
</dbReference>
<dbReference type="SMART" id="SM00052">
    <property type="entry name" value="EAL"/>
    <property type="match status" value="1"/>
</dbReference>
<dbReference type="Gene3D" id="3.30.450.20">
    <property type="entry name" value="PAS domain"/>
    <property type="match status" value="5"/>
</dbReference>
<dbReference type="InterPro" id="IPR000700">
    <property type="entry name" value="PAS-assoc_C"/>
</dbReference>
<dbReference type="InterPro" id="IPR035919">
    <property type="entry name" value="EAL_sf"/>
</dbReference>
<dbReference type="SUPFAM" id="SSF55785">
    <property type="entry name" value="PYP-like sensor domain (PAS domain)"/>
    <property type="match status" value="6"/>
</dbReference>
<dbReference type="Gene3D" id="3.20.20.450">
    <property type="entry name" value="EAL domain"/>
    <property type="match status" value="1"/>
</dbReference>
<dbReference type="GO" id="GO:0003824">
    <property type="term" value="F:catalytic activity"/>
    <property type="evidence" value="ECO:0007669"/>
    <property type="project" value="UniProtKB-ARBA"/>
</dbReference>
<dbReference type="PANTHER" id="PTHR44757:SF2">
    <property type="entry name" value="BIOFILM ARCHITECTURE MAINTENANCE PROTEIN MBAA"/>
    <property type="match status" value="1"/>
</dbReference>
<dbReference type="InterPro" id="IPR029787">
    <property type="entry name" value="Nucleotide_cyclase"/>
</dbReference>
<dbReference type="AlphaFoldDB" id="A0A1N7Q900"/>
<dbReference type="InterPro" id="IPR000160">
    <property type="entry name" value="GGDEF_dom"/>
</dbReference>
<proteinExistence type="predicted"/>
<dbReference type="CDD" id="cd01949">
    <property type="entry name" value="GGDEF"/>
    <property type="match status" value="1"/>
</dbReference>
<dbReference type="PANTHER" id="PTHR44757">
    <property type="entry name" value="DIGUANYLATE CYCLASE DGCP"/>
    <property type="match status" value="1"/>
</dbReference>
<dbReference type="SMART" id="SM00086">
    <property type="entry name" value="PAC"/>
    <property type="match status" value="5"/>
</dbReference>
<feature type="domain" description="PAS" evidence="1">
    <location>
        <begin position="12"/>
        <end position="82"/>
    </location>
</feature>
<evidence type="ECO:0000259" key="1">
    <source>
        <dbReference type="PROSITE" id="PS50112"/>
    </source>
</evidence>
<evidence type="ECO:0000259" key="2">
    <source>
        <dbReference type="PROSITE" id="PS50113"/>
    </source>
</evidence>
<dbReference type="PROSITE" id="PS50887">
    <property type="entry name" value="GGDEF"/>
    <property type="match status" value="1"/>
</dbReference>
<dbReference type="OrthoDB" id="9814202at2"/>
<evidence type="ECO:0000313" key="6">
    <source>
        <dbReference type="Proteomes" id="UP000186221"/>
    </source>
</evidence>
<dbReference type="FunFam" id="3.30.70.270:FF:000001">
    <property type="entry name" value="Diguanylate cyclase domain protein"/>
    <property type="match status" value="1"/>
</dbReference>
<feature type="domain" description="PAC" evidence="2">
    <location>
        <begin position="206"/>
        <end position="259"/>
    </location>
</feature>
<feature type="domain" description="PAC" evidence="2">
    <location>
        <begin position="603"/>
        <end position="654"/>
    </location>
</feature>
<evidence type="ECO:0000313" key="5">
    <source>
        <dbReference type="EMBL" id="SIT19311.1"/>
    </source>
</evidence>
<dbReference type="CDD" id="cd00130">
    <property type="entry name" value="PAS"/>
    <property type="match status" value="5"/>
</dbReference>
<dbReference type="InterPro" id="IPR000014">
    <property type="entry name" value="PAS"/>
</dbReference>
<dbReference type="Gene3D" id="2.10.70.100">
    <property type="match status" value="1"/>
</dbReference>
<dbReference type="NCBIfam" id="TIGR00229">
    <property type="entry name" value="sensory_box"/>
    <property type="match status" value="2"/>
</dbReference>
<dbReference type="InterPro" id="IPR001633">
    <property type="entry name" value="EAL_dom"/>
</dbReference>
<feature type="domain" description="EAL" evidence="3">
    <location>
        <begin position="982"/>
        <end position="1233"/>
    </location>
</feature>
<dbReference type="SUPFAM" id="SSF55073">
    <property type="entry name" value="Nucleotide cyclase"/>
    <property type="match status" value="1"/>
</dbReference>
<sequence>MTIELVPACQPFAKPIASLAETRPAMALAFDGDGLLTEINTALCARLGFAPETLLHQPLAALFAPSEQMQVVDWLSSGATDATLALHGPENSATYFLVTLIRLGPGLPGRAALTEQALPLEEVARLRHEKAQLNAIIGAANLGQWHWNVQTGETLFDERWAEIAGYHLKDLQPITLDTWSRLCHPEDIPRIEAELQRHFKGETSWYEIEARVRHKSGRWLWIRDLGRVRSWTADGKPEWMSGIKRDIDTWKRHETRLRRAQDLLERAGMLAGLGSWEFDLTTGEISWSDETCRIHGVPLGHAPGLEEALTYYAPEAQKAIRTAVEAGMKDGTPWDLELPLIRTDGACVWVRSVGEVAFEDGSPIRLSGALQDITRRKDIEAQLAETAASARRARDRLNTLADNAPGALFEHRADPSGTVDLPYFSARLPDLLGVSREEIEADGGAAARNVHPDDIEMLGAEIAQSREKLSPLDVRYRLNHPERGLRWMQLSSIPYAQPDGAVVWHGIVSDVTEKGEMVAALQLAHERLNTIAENVPGALFEYRREPNNRQWFPYFTQKLPELLGVSAEQLKADGKSARMFLPPEDCAKLVERFSASHEALSLVELRFRVVREDQPVRWVHLWASPFAHPDGTMTWFGKAVDITDRLEVEAQAIAAAAEVKQAHARLNAITEIAPVGLFEYHLLLDGKTEFSYSSARFSDLVGFERPEIEALGGALLDRVVPEDRAKMNELTAQSASALTPWRMRFRYLHPKRGLIWLNASSTPQRCADGSTIWTGGLYDVTSDVARETELEKAYALAERMRESNEHLALHDGLTGLANRRYFDRHLEERLQAARSEDGPSDCTLIQIDVDHFKYVNDTLGHEAGDQALRRLADVLRATLQTGDFAARLGGDEFSVLLAPGSTAARSEAVVAQLRGALREPFQYRGTMIRITASFGIVRTPDVTGLTEELQLYADAALYRAKAAGRDRVEVFSGNLTKRIHDNRTMVMDLHRALERRELEPWFQPQLCARSGRLTGVEVLVRWRHPHRGLLSAEAFMPLAEHMQIVPDIDAMMMAKSHAILAKWHADGVIVPKIAFNIGADDLQEPEFAAQLAGLDFGPTKVALELRESLCIDADSESLRDNLAALQTAGVSLEIDDFGSGRASLLCLMALRPSALKLDRRIIGPMRDSERAVELVRGIVKMAGALGIDTIAEGVETQKQANHLRAMGCDVLQGYLLSAPLEAEEMARFMKRNSEVPLPV</sequence>
<dbReference type="NCBIfam" id="TIGR00254">
    <property type="entry name" value="GGDEF"/>
    <property type="match status" value="1"/>
</dbReference>
<gene>
    <name evidence="5" type="ORF">SAMN05421580_11437</name>
</gene>
<dbReference type="PROSITE" id="PS50883">
    <property type="entry name" value="EAL"/>
    <property type="match status" value="1"/>
</dbReference>
<dbReference type="CDD" id="cd01948">
    <property type="entry name" value="EAL"/>
    <property type="match status" value="1"/>
</dbReference>
<dbReference type="PROSITE" id="PS50113">
    <property type="entry name" value="PAC"/>
    <property type="match status" value="3"/>
</dbReference>
<dbReference type="InterPro" id="IPR035965">
    <property type="entry name" value="PAS-like_dom_sf"/>
</dbReference>
<name>A0A1N7Q900_9RHOB</name>
<dbReference type="InterPro" id="IPR043128">
    <property type="entry name" value="Rev_trsase/Diguanyl_cyclase"/>
</dbReference>
<protein>
    <submittedName>
        <fullName evidence="5">PAS domain S-box-containing protein/diguanylate cyclase (GGDEF) domain-containing protein</fullName>
    </submittedName>
</protein>
<dbReference type="Gene3D" id="3.30.70.270">
    <property type="match status" value="1"/>
</dbReference>
<dbReference type="InterPro" id="IPR052155">
    <property type="entry name" value="Biofilm_reg_signaling"/>
</dbReference>